<accession>A0A812SRZ8</accession>
<organism evidence="1 2">
    <name type="scientific">Symbiodinium natans</name>
    <dbReference type="NCBI Taxonomy" id="878477"/>
    <lineage>
        <taxon>Eukaryota</taxon>
        <taxon>Sar</taxon>
        <taxon>Alveolata</taxon>
        <taxon>Dinophyceae</taxon>
        <taxon>Suessiales</taxon>
        <taxon>Symbiodiniaceae</taxon>
        <taxon>Symbiodinium</taxon>
    </lineage>
</organism>
<dbReference type="EMBL" id="CAJNDS010002486">
    <property type="protein sequence ID" value="CAE7495096.1"/>
    <property type="molecule type" value="Genomic_DNA"/>
</dbReference>
<evidence type="ECO:0000313" key="1">
    <source>
        <dbReference type="EMBL" id="CAE7495096.1"/>
    </source>
</evidence>
<keyword evidence="2" id="KW-1185">Reference proteome</keyword>
<reference evidence="1" key="1">
    <citation type="submission" date="2021-02" db="EMBL/GenBank/DDBJ databases">
        <authorList>
            <person name="Dougan E. K."/>
            <person name="Rhodes N."/>
            <person name="Thang M."/>
            <person name="Chan C."/>
        </authorList>
    </citation>
    <scope>NUCLEOTIDE SEQUENCE</scope>
</reference>
<dbReference type="InterPro" id="IPR029021">
    <property type="entry name" value="Prot-tyrosine_phosphatase-like"/>
</dbReference>
<protein>
    <submittedName>
        <fullName evidence="1">Dusp1-a protein</fullName>
    </submittedName>
</protein>
<dbReference type="Gene3D" id="3.90.190.10">
    <property type="entry name" value="Protein tyrosine phosphatase superfamily"/>
    <property type="match status" value="1"/>
</dbReference>
<evidence type="ECO:0000313" key="2">
    <source>
        <dbReference type="Proteomes" id="UP000604046"/>
    </source>
</evidence>
<dbReference type="AlphaFoldDB" id="A0A812SRZ8"/>
<proteinExistence type="predicted"/>
<sequence>MIRSIPRTLLANRRDSGMSELLQRVAAEGRRKDREESKEIEDLDLSQIPSDCARSRRQCPRCEQEVLSEHFESHLTSHSSEILPWLYVGGKRNLDNDKELTVRTGITHVLNLAQEVNIRQDISKLLTEYNTQRGVGFVYKKPLGQTRLFP</sequence>
<dbReference type="OrthoDB" id="437152at2759"/>
<comment type="caution">
    <text evidence="1">The sequence shown here is derived from an EMBL/GenBank/DDBJ whole genome shotgun (WGS) entry which is preliminary data.</text>
</comment>
<name>A0A812SRZ8_9DINO</name>
<gene>
    <name evidence="1" type="primary">dusp1-a</name>
    <name evidence="1" type="ORF">SNAT2548_LOCUS27735</name>
</gene>
<dbReference type="Proteomes" id="UP000604046">
    <property type="component" value="Unassembled WGS sequence"/>
</dbReference>